<dbReference type="AlphaFoldDB" id="A0A9P7F820"/>
<dbReference type="RefSeq" id="XP_041293118.1">
    <property type="nucleotide sequence ID" value="XM_041433668.1"/>
</dbReference>
<proteinExistence type="predicted"/>
<dbReference type="EMBL" id="JABBWM010000026">
    <property type="protein sequence ID" value="KAG2108748.1"/>
    <property type="molecule type" value="Genomic_DNA"/>
</dbReference>
<evidence type="ECO:0000313" key="2">
    <source>
        <dbReference type="Proteomes" id="UP000823399"/>
    </source>
</evidence>
<organism evidence="1 2">
    <name type="scientific">Suillus discolor</name>
    <dbReference type="NCBI Taxonomy" id="1912936"/>
    <lineage>
        <taxon>Eukaryota</taxon>
        <taxon>Fungi</taxon>
        <taxon>Dikarya</taxon>
        <taxon>Basidiomycota</taxon>
        <taxon>Agaricomycotina</taxon>
        <taxon>Agaricomycetes</taxon>
        <taxon>Agaricomycetidae</taxon>
        <taxon>Boletales</taxon>
        <taxon>Suillineae</taxon>
        <taxon>Suillaceae</taxon>
        <taxon>Suillus</taxon>
    </lineage>
</organism>
<protein>
    <submittedName>
        <fullName evidence="1">Uncharacterized protein</fullName>
    </submittedName>
</protein>
<sequence>MTSMAATSTKLALAYRILSCERITKKCVKMIKIIELTVCNSEHEYFSNACSTWKLHVMLMGWATASWDSMDLHFSILASSLDNRSTLLCVWCIYNFILALPCNIQNIWVLYSMSSIIFFEHSKMGVTCDMSKIASNSTTIS</sequence>
<name>A0A9P7F820_9AGAM</name>
<gene>
    <name evidence="1" type="ORF">F5147DRAFT_652732</name>
</gene>
<reference evidence="1" key="1">
    <citation type="journal article" date="2020" name="New Phytol.">
        <title>Comparative genomics reveals dynamic genome evolution in host specialist ectomycorrhizal fungi.</title>
        <authorList>
            <person name="Lofgren L.A."/>
            <person name="Nguyen N.H."/>
            <person name="Vilgalys R."/>
            <person name="Ruytinx J."/>
            <person name="Liao H.L."/>
            <person name="Branco S."/>
            <person name="Kuo A."/>
            <person name="LaButti K."/>
            <person name="Lipzen A."/>
            <person name="Andreopoulos W."/>
            <person name="Pangilinan J."/>
            <person name="Riley R."/>
            <person name="Hundley H."/>
            <person name="Na H."/>
            <person name="Barry K."/>
            <person name="Grigoriev I.V."/>
            <person name="Stajich J.E."/>
            <person name="Kennedy P.G."/>
        </authorList>
    </citation>
    <scope>NUCLEOTIDE SEQUENCE</scope>
    <source>
        <strain evidence="1">FC423</strain>
    </source>
</reference>
<dbReference type="GeneID" id="64695927"/>
<comment type="caution">
    <text evidence="1">The sequence shown here is derived from an EMBL/GenBank/DDBJ whole genome shotgun (WGS) entry which is preliminary data.</text>
</comment>
<accession>A0A9P7F820</accession>
<evidence type="ECO:0000313" key="1">
    <source>
        <dbReference type="EMBL" id="KAG2108748.1"/>
    </source>
</evidence>
<keyword evidence="2" id="KW-1185">Reference proteome</keyword>
<dbReference type="Proteomes" id="UP000823399">
    <property type="component" value="Unassembled WGS sequence"/>
</dbReference>